<feature type="domain" description="PH" evidence="2">
    <location>
        <begin position="1"/>
        <end position="48"/>
    </location>
</feature>
<dbReference type="AlphaFoldDB" id="A0AAW0BJX3"/>
<dbReference type="SUPFAM" id="SSF51197">
    <property type="entry name" value="Clavaminate synthase-like"/>
    <property type="match status" value="1"/>
</dbReference>
<evidence type="ECO:0000259" key="2">
    <source>
        <dbReference type="PROSITE" id="PS50003"/>
    </source>
</evidence>
<proteinExistence type="predicted"/>
<gene>
    <name evidence="3" type="ORF">VNI00_015485</name>
</gene>
<evidence type="ECO:0000313" key="3">
    <source>
        <dbReference type="EMBL" id="KAK7026712.1"/>
    </source>
</evidence>
<feature type="region of interest" description="Disordered" evidence="1">
    <location>
        <begin position="522"/>
        <end position="550"/>
    </location>
</feature>
<dbReference type="EMBL" id="JAYKXP010000101">
    <property type="protein sequence ID" value="KAK7026712.1"/>
    <property type="molecule type" value="Genomic_DNA"/>
</dbReference>
<name>A0AAW0BJX3_9AGAR</name>
<evidence type="ECO:0000313" key="4">
    <source>
        <dbReference type="Proteomes" id="UP001383192"/>
    </source>
</evidence>
<feature type="compositionally biased region" description="Basic residues" evidence="1">
    <location>
        <begin position="530"/>
        <end position="541"/>
    </location>
</feature>
<dbReference type="Proteomes" id="UP001383192">
    <property type="component" value="Unassembled WGS sequence"/>
</dbReference>
<evidence type="ECO:0000256" key="1">
    <source>
        <dbReference type="SAM" id="MobiDB-lite"/>
    </source>
</evidence>
<feature type="compositionally biased region" description="Basic residues" evidence="1">
    <location>
        <begin position="84"/>
        <end position="94"/>
    </location>
</feature>
<dbReference type="Gene3D" id="2.60.120.650">
    <property type="entry name" value="Cupin"/>
    <property type="match status" value="1"/>
</dbReference>
<accession>A0AAW0BJX3</accession>
<dbReference type="InterPro" id="IPR001849">
    <property type="entry name" value="PH_domain"/>
</dbReference>
<organism evidence="3 4">
    <name type="scientific">Paramarasmius palmivorus</name>
    <dbReference type="NCBI Taxonomy" id="297713"/>
    <lineage>
        <taxon>Eukaryota</taxon>
        <taxon>Fungi</taxon>
        <taxon>Dikarya</taxon>
        <taxon>Basidiomycota</taxon>
        <taxon>Agaricomycotina</taxon>
        <taxon>Agaricomycetes</taxon>
        <taxon>Agaricomycetidae</taxon>
        <taxon>Agaricales</taxon>
        <taxon>Marasmiineae</taxon>
        <taxon>Marasmiaceae</taxon>
        <taxon>Paramarasmius</taxon>
    </lineage>
</organism>
<keyword evidence="4" id="KW-1185">Reference proteome</keyword>
<comment type="caution">
    <text evidence="3">The sequence shown here is derived from an EMBL/GenBank/DDBJ whole genome shotgun (WGS) entry which is preliminary data.</text>
</comment>
<sequence>MTDQEELSFILLVFTILEQSGKEDQIFFQDDEEADQQRWFQRLLPLLRADAPEWPPKRKPKKTDWDVLKLSCPEEKTSRIQQLRNRRSNYRSRRRDTGQKRQYYKPSLESSSKRQKTTDERSSVEYDLYTKFHIDNQREVVWDGNGGSRLRTCVPYKVDESGCNVLAKAGQVVKALAAFGHVEQSTEDVQVIDKSQGSHIVESLVSACISMNKPLLAKGSRAQQSWDDGLDSKHFPALHIESQRQVEVFDFVKSERQALVDDSERSKDDREFEMIVQPEPTVLEHCPVAPSNVAEPFLPRNKMSFEQFLESLNDFERALDNTKTFHELISWPDVLWALAHAGNVITWWHHDADGKMTIINAETGAKVWTLFVPNPALSATEVHRIQSWLAGSKDKLPKPELGKIINILLLPGDTLSVCFMPPGMLHLVLTPVPAIFRGSSFWIMSALHLTQWSRVIDSNHGDILTNVDHSESTIFQSLVRMALGIPVVESLVVYRRGIIALYDMLINNESYIPLFEGDPNYPSEQEVQRRLPKKSRKSRGKRKEEHTGQDLAQQMADSLQFCIDEVRFSIATELKDNSPHYNVAITVLESILDSMGKAIPKLDADKKIASAHWVKAELESDQWFEAGPSISIDRARLRALYPREYEMDCKVVC</sequence>
<protein>
    <recommendedName>
        <fullName evidence="2">PH domain-containing protein</fullName>
    </recommendedName>
</protein>
<dbReference type="PROSITE" id="PS50003">
    <property type="entry name" value="PH_DOMAIN"/>
    <property type="match status" value="1"/>
</dbReference>
<reference evidence="3 4" key="1">
    <citation type="submission" date="2024-01" db="EMBL/GenBank/DDBJ databases">
        <title>A draft genome for a cacao thread blight-causing isolate of Paramarasmius palmivorus.</title>
        <authorList>
            <person name="Baruah I.K."/>
            <person name="Bukari Y."/>
            <person name="Amoako-Attah I."/>
            <person name="Meinhardt L.W."/>
            <person name="Bailey B.A."/>
            <person name="Cohen S.P."/>
        </authorList>
    </citation>
    <scope>NUCLEOTIDE SEQUENCE [LARGE SCALE GENOMIC DNA]</scope>
    <source>
        <strain evidence="3 4">GH-12</strain>
    </source>
</reference>
<feature type="region of interest" description="Disordered" evidence="1">
    <location>
        <begin position="76"/>
        <end position="122"/>
    </location>
</feature>